<evidence type="ECO:0000256" key="12">
    <source>
        <dbReference type="ARBA" id="ARBA00023098"/>
    </source>
</evidence>
<dbReference type="SMART" id="SM00149">
    <property type="entry name" value="PLCYc"/>
    <property type="match status" value="1"/>
</dbReference>
<dbReference type="FunFam" id="2.30.29.30:FF:000088">
    <property type="entry name" value="Phosphoinositide phospholipase C"/>
    <property type="match status" value="1"/>
</dbReference>
<organism evidence="21 22">
    <name type="scientific">Myodes glareolus</name>
    <name type="common">Bank vole</name>
    <name type="synonym">Clethrionomys glareolus</name>
    <dbReference type="NCBI Taxonomy" id="447135"/>
    <lineage>
        <taxon>Eukaryota</taxon>
        <taxon>Metazoa</taxon>
        <taxon>Chordata</taxon>
        <taxon>Craniata</taxon>
        <taxon>Vertebrata</taxon>
        <taxon>Euteleostomi</taxon>
        <taxon>Mammalia</taxon>
        <taxon>Eutheria</taxon>
        <taxon>Euarchontoglires</taxon>
        <taxon>Glires</taxon>
        <taxon>Rodentia</taxon>
        <taxon>Myomorpha</taxon>
        <taxon>Muroidea</taxon>
        <taxon>Cricetidae</taxon>
        <taxon>Arvicolinae</taxon>
        <taxon>Myodes</taxon>
    </lineage>
</organism>
<keyword evidence="12 17" id="KW-0443">Lipid metabolism</keyword>
<dbReference type="SUPFAM" id="SSF50729">
    <property type="entry name" value="PH domain-like"/>
    <property type="match status" value="1"/>
</dbReference>
<protein>
    <recommendedName>
        <fullName evidence="17">Phosphoinositide phospholipase C</fullName>
        <ecNumber evidence="17">3.1.4.11</ecNumber>
    </recommendedName>
</protein>
<evidence type="ECO:0000313" key="21">
    <source>
        <dbReference type="EMBL" id="KAK7808466.1"/>
    </source>
</evidence>
<dbReference type="InterPro" id="IPR039504">
    <property type="entry name" value="PLC-delta3_EF-hand"/>
</dbReference>
<evidence type="ECO:0000256" key="7">
    <source>
        <dbReference type="ARBA" id="ARBA00022723"/>
    </source>
</evidence>
<name>A0AAW0I1P5_MYOGA</name>
<dbReference type="Pfam" id="PF14788">
    <property type="entry name" value="EF-hand_10"/>
    <property type="match status" value="1"/>
</dbReference>
<dbReference type="FunFam" id="2.60.40.150:FF:000058">
    <property type="entry name" value="Phosphoinositide phospholipase C"/>
    <property type="match status" value="1"/>
</dbReference>
<feature type="domain" description="C2" evidence="19">
    <location>
        <begin position="689"/>
        <end position="818"/>
    </location>
</feature>
<dbReference type="Gene3D" id="1.10.238.10">
    <property type="entry name" value="EF-hand"/>
    <property type="match status" value="2"/>
</dbReference>
<dbReference type="CDD" id="cd00275">
    <property type="entry name" value="C2_PLC_like"/>
    <property type="match status" value="1"/>
</dbReference>
<evidence type="ECO:0000256" key="1">
    <source>
        <dbReference type="ARBA" id="ARBA00001913"/>
    </source>
</evidence>
<dbReference type="InterPro" id="IPR035892">
    <property type="entry name" value="C2_domain_sf"/>
</dbReference>
<accession>A0AAW0I1P5</accession>
<evidence type="ECO:0000256" key="16">
    <source>
        <dbReference type="ARBA" id="ARBA00055041"/>
    </source>
</evidence>
<keyword evidence="9 17" id="KW-0378">Hydrolase</keyword>
<evidence type="ECO:0000256" key="11">
    <source>
        <dbReference type="ARBA" id="ARBA00022963"/>
    </source>
</evidence>
<evidence type="ECO:0000259" key="19">
    <source>
        <dbReference type="PROSITE" id="PS50004"/>
    </source>
</evidence>
<dbReference type="SMART" id="SM00148">
    <property type="entry name" value="PLCXc"/>
    <property type="match status" value="1"/>
</dbReference>
<keyword evidence="10" id="KW-0106">Calcium</keyword>
<dbReference type="Pfam" id="PF00168">
    <property type="entry name" value="C2"/>
    <property type="match status" value="1"/>
</dbReference>
<comment type="caution">
    <text evidence="21">The sequence shown here is derived from an EMBL/GenBank/DDBJ whole genome shotgun (WGS) entry which is preliminary data.</text>
</comment>
<evidence type="ECO:0000256" key="9">
    <source>
        <dbReference type="ARBA" id="ARBA00022801"/>
    </source>
</evidence>
<dbReference type="FunFam" id="1.10.238.10:FF:000005">
    <property type="entry name" value="Phosphoinositide phospholipase C"/>
    <property type="match status" value="1"/>
</dbReference>
<comment type="cofactor">
    <cofactor evidence="1">
        <name>Ca(2+)</name>
        <dbReference type="ChEBI" id="CHEBI:29108"/>
    </cofactor>
</comment>
<keyword evidence="14" id="KW-0807">Transducer</keyword>
<evidence type="ECO:0000256" key="6">
    <source>
        <dbReference type="ARBA" id="ARBA00022553"/>
    </source>
</evidence>
<dbReference type="GO" id="GO:0005737">
    <property type="term" value="C:cytoplasm"/>
    <property type="evidence" value="ECO:0007669"/>
    <property type="project" value="UniProtKB-SubCell"/>
</dbReference>
<evidence type="ECO:0000256" key="5">
    <source>
        <dbReference type="ARBA" id="ARBA00022490"/>
    </source>
</evidence>
<evidence type="ECO:0000256" key="18">
    <source>
        <dbReference type="SAM" id="MobiDB-lite"/>
    </source>
</evidence>
<dbReference type="InterPro" id="IPR000008">
    <property type="entry name" value="C2_dom"/>
</dbReference>
<dbReference type="SUPFAM" id="SSF49562">
    <property type="entry name" value="C2 domain (Calcium/lipid-binding domain, CaLB)"/>
    <property type="match status" value="1"/>
</dbReference>
<dbReference type="SUPFAM" id="SSF47473">
    <property type="entry name" value="EF-hand"/>
    <property type="match status" value="1"/>
</dbReference>
<keyword evidence="6" id="KW-0597">Phosphoprotein</keyword>
<dbReference type="FunFam" id="3.20.20.190:FF:000026">
    <property type="entry name" value="Phosphoinositide phospholipase C"/>
    <property type="match status" value="1"/>
</dbReference>
<keyword evidence="5" id="KW-0963">Cytoplasm</keyword>
<dbReference type="PANTHER" id="PTHR10336:SF33">
    <property type="entry name" value="1-PHOSPHATIDYLINOSITOL 4,5-BISPHOSPHATE PHOSPHODIESTERASE DELTA-3"/>
    <property type="match status" value="1"/>
</dbReference>
<keyword evidence="7" id="KW-0479">Metal-binding</keyword>
<dbReference type="Gene3D" id="2.60.40.150">
    <property type="entry name" value="C2 domain"/>
    <property type="match status" value="1"/>
</dbReference>
<dbReference type="CDD" id="cd16218">
    <property type="entry name" value="EFh_PI-PLCdelta3"/>
    <property type="match status" value="1"/>
</dbReference>
<evidence type="ECO:0000259" key="20">
    <source>
        <dbReference type="PROSITE" id="PS50008"/>
    </source>
</evidence>
<dbReference type="PROSITE" id="PS50004">
    <property type="entry name" value="C2"/>
    <property type="match status" value="1"/>
</dbReference>
<feature type="domain" description="PI-PLC Y-box" evidence="20">
    <location>
        <begin position="543"/>
        <end position="693"/>
    </location>
</feature>
<dbReference type="EMBL" id="JBBHLL010000239">
    <property type="protein sequence ID" value="KAK7808466.1"/>
    <property type="molecule type" value="Genomic_DNA"/>
</dbReference>
<dbReference type="GO" id="GO:0016042">
    <property type="term" value="P:lipid catabolic process"/>
    <property type="evidence" value="ECO:0007669"/>
    <property type="project" value="UniProtKB-KW"/>
</dbReference>
<evidence type="ECO:0000256" key="17">
    <source>
        <dbReference type="RuleBase" id="RU361133"/>
    </source>
</evidence>
<dbReference type="InterPro" id="IPR000909">
    <property type="entry name" value="PLipase_C_PInositol-sp_X_dom"/>
</dbReference>
<dbReference type="InterPro" id="IPR011993">
    <property type="entry name" value="PH-like_dom_sf"/>
</dbReference>
<keyword evidence="11 17" id="KW-0442">Lipid degradation</keyword>
<evidence type="ECO:0000256" key="2">
    <source>
        <dbReference type="ARBA" id="ARBA00004170"/>
    </source>
</evidence>
<comment type="catalytic activity">
    <reaction evidence="15">
        <text>a 1,2-diacyl-sn-glycero-3-phospho-(1D-myo-inositol-4,5-bisphosphate) + H2O = 1D-myo-inositol 1,4,5-trisphosphate + a 1,2-diacyl-sn-glycerol + H(+)</text>
        <dbReference type="Rhea" id="RHEA:33179"/>
        <dbReference type="ChEBI" id="CHEBI:15377"/>
        <dbReference type="ChEBI" id="CHEBI:15378"/>
        <dbReference type="ChEBI" id="CHEBI:17815"/>
        <dbReference type="ChEBI" id="CHEBI:58456"/>
        <dbReference type="ChEBI" id="CHEBI:203600"/>
        <dbReference type="EC" id="3.1.4.11"/>
    </reaction>
    <physiologicalReaction direction="left-to-right" evidence="15">
        <dbReference type="Rhea" id="RHEA:33180"/>
    </physiologicalReaction>
</comment>
<dbReference type="GO" id="GO:0046872">
    <property type="term" value="F:metal ion binding"/>
    <property type="evidence" value="ECO:0007669"/>
    <property type="project" value="UniProtKB-KW"/>
</dbReference>
<keyword evidence="22" id="KW-1185">Reference proteome</keyword>
<evidence type="ECO:0000256" key="13">
    <source>
        <dbReference type="ARBA" id="ARBA00023136"/>
    </source>
</evidence>
<evidence type="ECO:0000256" key="8">
    <source>
        <dbReference type="ARBA" id="ARBA00022737"/>
    </source>
</evidence>
<evidence type="ECO:0000256" key="15">
    <source>
        <dbReference type="ARBA" id="ARBA00023674"/>
    </source>
</evidence>
<gene>
    <name evidence="21" type="ORF">U0070_019723</name>
</gene>
<dbReference type="SMART" id="SM00239">
    <property type="entry name" value="C2"/>
    <property type="match status" value="1"/>
</dbReference>
<dbReference type="InterPro" id="IPR018247">
    <property type="entry name" value="EF_Hand_1_Ca_BS"/>
</dbReference>
<dbReference type="Proteomes" id="UP001488838">
    <property type="component" value="Unassembled WGS sequence"/>
</dbReference>
<dbReference type="GO" id="GO:0004435">
    <property type="term" value="F:phosphatidylinositol-4,5-bisphosphate phospholipase C activity"/>
    <property type="evidence" value="ECO:0007669"/>
    <property type="project" value="UniProtKB-EC"/>
</dbReference>
<reference evidence="21 22" key="1">
    <citation type="journal article" date="2023" name="bioRxiv">
        <title>Conserved and derived expression patterns and positive selection on dental genes reveal complex evolutionary context of ever-growing rodent molars.</title>
        <authorList>
            <person name="Calamari Z.T."/>
            <person name="Song A."/>
            <person name="Cohen E."/>
            <person name="Akter M."/>
            <person name="Roy R.D."/>
            <person name="Hallikas O."/>
            <person name="Christensen M.M."/>
            <person name="Li P."/>
            <person name="Marangoni P."/>
            <person name="Jernvall J."/>
            <person name="Klein O.D."/>
        </authorList>
    </citation>
    <scope>NUCLEOTIDE SEQUENCE [LARGE SCALE GENOMIC DNA]</scope>
    <source>
        <strain evidence="21">V071</strain>
    </source>
</reference>
<dbReference type="EC" id="3.1.4.11" evidence="17"/>
<evidence type="ECO:0000256" key="4">
    <source>
        <dbReference type="ARBA" id="ARBA00004626"/>
    </source>
</evidence>
<dbReference type="Pfam" id="PF00387">
    <property type="entry name" value="PI-PLC-Y"/>
    <property type="match status" value="2"/>
</dbReference>
<dbReference type="InterPro" id="IPR001711">
    <property type="entry name" value="PLipase_C_Pinositol-sp_Y"/>
</dbReference>
<dbReference type="PRINTS" id="PR00390">
    <property type="entry name" value="PHPHLIPASEC"/>
</dbReference>
<dbReference type="InterPro" id="IPR001849">
    <property type="entry name" value="PH_domain"/>
</dbReference>
<feature type="compositionally biased region" description="Acidic residues" evidence="18">
    <location>
        <begin position="513"/>
        <end position="528"/>
    </location>
</feature>
<dbReference type="PROSITE" id="PS50007">
    <property type="entry name" value="PIPLC_X_DOMAIN"/>
    <property type="match status" value="1"/>
</dbReference>
<dbReference type="InterPro" id="IPR011992">
    <property type="entry name" value="EF-hand-dom_pair"/>
</dbReference>
<evidence type="ECO:0000256" key="10">
    <source>
        <dbReference type="ARBA" id="ARBA00022837"/>
    </source>
</evidence>
<feature type="region of interest" description="Disordered" evidence="18">
    <location>
        <begin position="505"/>
        <end position="537"/>
    </location>
</feature>
<comment type="subcellular location">
    <subcellularLocation>
        <location evidence="4">Cleavage furrow</location>
    </subcellularLocation>
    <subcellularLocation>
        <location evidence="3">Cytoplasm</location>
    </subcellularLocation>
    <subcellularLocation>
        <location evidence="2">Membrane</location>
        <topology evidence="2">Peripheral membrane protein</topology>
    </subcellularLocation>
</comment>
<proteinExistence type="predicted"/>
<dbReference type="PANTHER" id="PTHR10336">
    <property type="entry name" value="PHOSPHOINOSITIDE-SPECIFIC PHOSPHOLIPASE C FAMILY PROTEIN"/>
    <property type="match status" value="1"/>
</dbReference>
<keyword evidence="8" id="KW-0677">Repeat</keyword>
<dbReference type="CDD" id="cd13363">
    <property type="entry name" value="PH_PLC_delta"/>
    <property type="match status" value="1"/>
</dbReference>
<dbReference type="GO" id="GO:0032154">
    <property type="term" value="C:cleavage furrow"/>
    <property type="evidence" value="ECO:0007669"/>
    <property type="project" value="UniProtKB-SubCell"/>
</dbReference>
<keyword evidence="13" id="KW-0472">Membrane</keyword>
<dbReference type="FunFam" id="1.10.238.10:FF:000071">
    <property type="entry name" value="Phosphoinositide phospholipase C"/>
    <property type="match status" value="1"/>
</dbReference>
<evidence type="ECO:0000256" key="14">
    <source>
        <dbReference type="ARBA" id="ARBA00023224"/>
    </source>
</evidence>
<dbReference type="SMART" id="SM00233">
    <property type="entry name" value="PH"/>
    <property type="match status" value="1"/>
</dbReference>
<sequence>MLPCRARPNNPDFPAGLTEDEDIQAMLRGSRLLKIRSRTWHKERLYRLQEDGLSVWFQRRIPHAPSQHIFFVQHIEAVREGHQSEGLRRFGGAYAPARCLTIAFKGRRKNLDLAAPTAEEAQRWVRGLAKLRERLDAMSQRERLDQYPAGLGGRTCPRRCWPRGLLYRCYFLSTHTWIWSYLHRADSDQDSKMSFKEIKSLLRMVNVDMNDMYAYRLFKECDHSNNDRLEGAEIEAFLRRLLKRPELEEIFHRYSGEDRVLSASELLEFLEDQGEDSATLACARKLIQTYELNETAKQHELMTLDGFIMYLLSPEGTALNTAHTRVFQDMSQPLAHYFISSSHNTYLTDSQIEGPSSTEAYIRAFAQGCRCVELDCWEGPGGEPIIYHGHTLTTKILFRDVIQVVRDHAFTLSPYPVILSLENHCGLEQQAVMARHLRNILGDMLVTQALDSQNPEELPSPEVMLPDPQLGSQIHGGGFTCPPWPLQQLKGRVLVKGKKLPARHEDGRVLSDREDEDEEEEESEEALEAAEQSRRAKQISPELSALAVYCCAARLRTLDPRSGPPQPCKIGSLSERKARKFTRETGNSFVRHNTQQLTRVYPMGLRVNSANYNPQEMWNSGCQLGERGYKQGILGGDGHFSGGRVTKSPLFNHVVYSTVALNFQTPGYEMDLNTGRFLINGQCGYVLKPAHLRQRNTTFDPECPGPPRTTLTVQVLTAQQLPKLNAEKPSSIVDPLVRVEIHGVPADCAHKETDYVLNNGFNPCWEQTLQFQLRVPELVLVRFVVEDYDTTSPNDFVGQFTLPLNSLKQGYRHIHLLSKDGASLSPATLFVHICIQNSRGPH</sequence>
<dbReference type="PROSITE" id="PS50008">
    <property type="entry name" value="PIPLC_Y_DOMAIN"/>
    <property type="match status" value="1"/>
</dbReference>
<dbReference type="InterPro" id="IPR017946">
    <property type="entry name" value="PLC-like_Pdiesterase_TIM-brl"/>
</dbReference>
<comment type="function">
    <text evidence="16">Hydrolyzes the phosphatidylinositol 4,5-bisphosphate (PIP2) to generate 2 second messenger molecules diacylglycerol (DAG) and inositol 1,4,5-trisphosphate (IP3). DAG mediates the activation of protein kinase C (PKC), while IP3 releases Ca(2+) from intracellular stores. Essential for trophoblast and placental development. May participate in cytokinesis by hydrolyzing PIP2 at the cleavage furrow. Regulates neurite outgrowth through the inhibition of RhoA/Rho kinase signaling.</text>
</comment>
<dbReference type="GO" id="GO:0035556">
    <property type="term" value="P:intracellular signal transduction"/>
    <property type="evidence" value="ECO:0007669"/>
    <property type="project" value="InterPro"/>
</dbReference>
<dbReference type="InterPro" id="IPR001192">
    <property type="entry name" value="PI-PLC_fam"/>
</dbReference>
<evidence type="ECO:0000256" key="3">
    <source>
        <dbReference type="ARBA" id="ARBA00004496"/>
    </source>
</evidence>
<dbReference type="SUPFAM" id="SSF51695">
    <property type="entry name" value="PLC-like phosphodiesterases"/>
    <property type="match status" value="2"/>
</dbReference>
<dbReference type="Gene3D" id="3.20.20.190">
    <property type="entry name" value="Phosphatidylinositol (PI) phosphodiesterase"/>
    <property type="match status" value="1"/>
</dbReference>
<dbReference type="Pfam" id="PF00388">
    <property type="entry name" value="PI-PLC-X"/>
    <property type="match status" value="1"/>
</dbReference>
<dbReference type="AlphaFoldDB" id="A0AAW0I1P5"/>
<evidence type="ECO:0000313" key="22">
    <source>
        <dbReference type="Proteomes" id="UP001488838"/>
    </source>
</evidence>
<dbReference type="PROSITE" id="PS00018">
    <property type="entry name" value="EF_HAND_1"/>
    <property type="match status" value="1"/>
</dbReference>
<dbReference type="Gene3D" id="2.30.29.30">
    <property type="entry name" value="Pleckstrin-homology domain (PH domain)/Phosphotyrosine-binding domain (PTB)"/>
    <property type="match status" value="1"/>
</dbReference>